<feature type="compositionally biased region" description="Low complexity" evidence="1">
    <location>
        <begin position="149"/>
        <end position="160"/>
    </location>
</feature>
<organism evidence="2">
    <name type="scientific">Spumella elongata</name>
    <dbReference type="NCBI Taxonomy" id="89044"/>
    <lineage>
        <taxon>Eukaryota</taxon>
        <taxon>Sar</taxon>
        <taxon>Stramenopiles</taxon>
        <taxon>Ochrophyta</taxon>
        <taxon>Chrysophyceae</taxon>
        <taxon>Chromulinales</taxon>
        <taxon>Chromulinaceae</taxon>
        <taxon>Spumella</taxon>
    </lineage>
</organism>
<feature type="compositionally biased region" description="Pro residues" evidence="1">
    <location>
        <begin position="138"/>
        <end position="148"/>
    </location>
</feature>
<feature type="region of interest" description="Disordered" evidence="1">
    <location>
        <begin position="138"/>
        <end position="160"/>
    </location>
</feature>
<proteinExistence type="predicted"/>
<reference evidence="2" key="1">
    <citation type="submission" date="2021-01" db="EMBL/GenBank/DDBJ databases">
        <authorList>
            <person name="Corre E."/>
            <person name="Pelletier E."/>
            <person name="Niang G."/>
            <person name="Scheremetjew M."/>
            <person name="Finn R."/>
            <person name="Kale V."/>
            <person name="Holt S."/>
            <person name="Cochrane G."/>
            <person name="Meng A."/>
            <person name="Brown T."/>
            <person name="Cohen L."/>
        </authorList>
    </citation>
    <scope>NUCLEOTIDE SEQUENCE</scope>
    <source>
        <strain evidence="2">CCAP 955/1</strain>
    </source>
</reference>
<evidence type="ECO:0000256" key="1">
    <source>
        <dbReference type="SAM" id="MobiDB-lite"/>
    </source>
</evidence>
<accession>A0A7S3GQN4</accession>
<sequence length="226" mass="24205">MTSTTLTTTWTMDQDDVNDVVAAKQWNSWILQVGGTANHVTWFDHYPFQEIGAEVTYDQALYALPATALTDGVVLSLEGIVHYPVNEGCCYTWNGTSFVKDTKKCDLSSVKLTNLATDAWVVGMTQVDMPICADTLPPPAPAPAPAAPEQPATGGGAKPAKAAVDGPNVIVYQPTKTIFVTVGDTYKAASVVTDLTPWTGPFVITTPKSAFEYDSVTKKWAVPTSK</sequence>
<protein>
    <submittedName>
        <fullName evidence="2">Uncharacterized protein</fullName>
    </submittedName>
</protein>
<evidence type="ECO:0000313" key="2">
    <source>
        <dbReference type="EMBL" id="CAE0273838.1"/>
    </source>
</evidence>
<dbReference type="AlphaFoldDB" id="A0A7S3GQN4"/>
<gene>
    <name evidence="2" type="ORF">SELO1098_LOCUS2664</name>
</gene>
<name>A0A7S3GQN4_9STRA</name>
<dbReference type="EMBL" id="HBIC01004968">
    <property type="protein sequence ID" value="CAE0273838.1"/>
    <property type="molecule type" value="Transcribed_RNA"/>
</dbReference>